<evidence type="ECO:0000313" key="2">
    <source>
        <dbReference type="EMBL" id="KAH7983895.1"/>
    </source>
</evidence>
<comment type="caution">
    <text evidence="2">The sequence shown here is derived from an EMBL/GenBank/DDBJ whole genome shotgun (WGS) entry which is preliminary data.</text>
</comment>
<feature type="compositionally biased region" description="Basic residues" evidence="1">
    <location>
        <begin position="105"/>
        <end position="114"/>
    </location>
</feature>
<dbReference type="EMBL" id="JABSTV010001245">
    <property type="protein sequence ID" value="KAH7983895.1"/>
    <property type="molecule type" value="Genomic_DNA"/>
</dbReference>
<proteinExistence type="predicted"/>
<protein>
    <submittedName>
        <fullName evidence="2">Uncharacterized protein</fullName>
    </submittedName>
</protein>
<feature type="compositionally biased region" description="Low complexity" evidence="1">
    <location>
        <begin position="87"/>
        <end position="97"/>
    </location>
</feature>
<dbReference type="Proteomes" id="UP000821837">
    <property type="component" value="Chromosome 1"/>
</dbReference>
<feature type="compositionally biased region" description="Polar residues" evidence="1">
    <location>
        <begin position="126"/>
        <end position="137"/>
    </location>
</feature>
<name>A0A9D4YQC5_RHISA</name>
<gene>
    <name evidence="2" type="ORF">HPB52_015125</name>
</gene>
<sequence>MNVDNEIVRDPMLSDVAGPSGLSPVGTSEPFEVSDDVLDLSAGPLSPLYFPNLRPPEDSRQKASESPSRKRLKLSLGAAAAEIAATPTAVPIAPPGAWGEGSPTLRRRSASHQQRRMDHPPHHSARCTSNTARCRRR</sequence>
<dbReference type="AlphaFoldDB" id="A0A9D4YQC5"/>
<keyword evidence="3" id="KW-1185">Reference proteome</keyword>
<reference evidence="2" key="1">
    <citation type="journal article" date="2020" name="Cell">
        <title>Large-Scale Comparative Analyses of Tick Genomes Elucidate Their Genetic Diversity and Vector Capacities.</title>
        <authorList>
            <consortium name="Tick Genome and Microbiome Consortium (TIGMIC)"/>
            <person name="Jia N."/>
            <person name="Wang J."/>
            <person name="Shi W."/>
            <person name="Du L."/>
            <person name="Sun Y."/>
            <person name="Zhan W."/>
            <person name="Jiang J.F."/>
            <person name="Wang Q."/>
            <person name="Zhang B."/>
            <person name="Ji P."/>
            <person name="Bell-Sakyi L."/>
            <person name="Cui X.M."/>
            <person name="Yuan T.T."/>
            <person name="Jiang B.G."/>
            <person name="Yang W.F."/>
            <person name="Lam T.T."/>
            <person name="Chang Q.C."/>
            <person name="Ding S.J."/>
            <person name="Wang X.J."/>
            <person name="Zhu J.G."/>
            <person name="Ruan X.D."/>
            <person name="Zhao L."/>
            <person name="Wei J.T."/>
            <person name="Ye R.Z."/>
            <person name="Que T.C."/>
            <person name="Du C.H."/>
            <person name="Zhou Y.H."/>
            <person name="Cheng J.X."/>
            <person name="Dai P.F."/>
            <person name="Guo W.B."/>
            <person name="Han X.H."/>
            <person name="Huang E.J."/>
            <person name="Li L.F."/>
            <person name="Wei W."/>
            <person name="Gao Y.C."/>
            <person name="Liu J.Z."/>
            <person name="Shao H.Z."/>
            <person name="Wang X."/>
            <person name="Wang C.C."/>
            <person name="Yang T.C."/>
            <person name="Huo Q.B."/>
            <person name="Li W."/>
            <person name="Chen H.Y."/>
            <person name="Chen S.E."/>
            <person name="Zhou L.G."/>
            <person name="Ni X.B."/>
            <person name="Tian J.H."/>
            <person name="Sheng Y."/>
            <person name="Liu T."/>
            <person name="Pan Y.S."/>
            <person name="Xia L.Y."/>
            <person name="Li J."/>
            <person name="Zhao F."/>
            <person name="Cao W.C."/>
        </authorList>
    </citation>
    <scope>NUCLEOTIDE SEQUENCE</scope>
    <source>
        <strain evidence="2">Rsan-2018</strain>
    </source>
</reference>
<feature type="region of interest" description="Disordered" evidence="1">
    <location>
        <begin position="87"/>
        <end position="137"/>
    </location>
</feature>
<evidence type="ECO:0000256" key="1">
    <source>
        <dbReference type="SAM" id="MobiDB-lite"/>
    </source>
</evidence>
<evidence type="ECO:0000313" key="3">
    <source>
        <dbReference type="Proteomes" id="UP000821837"/>
    </source>
</evidence>
<feature type="region of interest" description="Disordered" evidence="1">
    <location>
        <begin position="1"/>
        <end position="72"/>
    </location>
</feature>
<accession>A0A9D4YQC5</accession>
<dbReference type="VEuPathDB" id="VectorBase:RSAN_038248"/>
<reference evidence="2" key="2">
    <citation type="submission" date="2021-09" db="EMBL/GenBank/DDBJ databases">
        <authorList>
            <person name="Jia N."/>
            <person name="Wang J."/>
            <person name="Shi W."/>
            <person name="Du L."/>
            <person name="Sun Y."/>
            <person name="Zhan W."/>
            <person name="Jiang J."/>
            <person name="Wang Q."/>
            <person name="Zhang B."/>
            <person name="Ji P."/>
            <person name="Sakyi L.B."/>
            <person name="Cui X."/>
            <person name="Yuan T."/>
            <person name="Jiang B."/>
            <person name="Yang W."/>
            <person name="Lam T.T.-Y."/>
            <person name="Chang Q."/>
            <person name="Ding S."/>
            <person name="Wang X."/>
            <person name="Zhu J."/>
            <person name="Ruan X."/>
            <person name="Zhao L."/>
            <person name="Wei J."/>
            <person name="Que T."/>
            <person name="Du C."/>
            <person name="Cheng J."/>
            <person name="Dai P."/>
            <person name="Han X."/>
            <person name="Huang E."/>
            <person name="Gao Y."/>
            <person name="Liu J."/>
            <person name="Shao H."/>
            <person name="Ye R."/>
            <person name="Li L."/>
            <person name="Wei W."/>
            <person name="Wang X."/>
            <person name="Wang C."/>
            <person name="Huo Q."/>
            <person name="Li W."/>
            <person name="Guo W."/>
            <person name="Chen H."/>
            <person name="Chen S."/>
            <person name="Zhou L."/>
            <person name="Zhou L."/>
            <person name="Ni X."/>
            <person name="Tian J."/>
            <person name="Zhou Y."/>
            <person name="Sheng Y."/>
            <person name="Liu T."/>
            <person name="Pan Y."/>
            <person name="Xia L."/>
            <person name="Li J."/>
            <person name="Zhao F."/>
            <person name="Cao W."/>
        </authorList>
    </citation>
    <scope>NUCLEOTIDE SEQUENCE</scope>
    <source>
        <strain evidence="2">Rsan-2018</strain>
        <tissue evidence="2">Larvae</tissue>
    </source>
</reference>
<organism evidence="2 3">
    <name type="scientific">Rhipicephalus sanguineus</name>
    <name type="common">Brown dog tick</name>
    <name type="synonym">Ixodes sanguineus</name>
    <dbReference type="NCBI Taxonomy" id="34632"/>
    <lineage>
        <taxon>Eukaryota</taxon>
        <taxon>Metazoa</taxon>
        <taxon>Ecdysozoa</taxon>
        <taxon>Arthropoda</taxon>
        <taxon>Chelicerata</taxon>
        <taxon>Arachnida</taxon>
        <taxon>Acari</taxon>
        <taxon>Parasitiformes</taxon>
        <taxon>Ixodida</taxon>
        <taxon>Ixodoidea</taxon>
        <taxon>Ixodidae</taxon>
        <taxon>Rhipicephalinae</taxon>
        <taxon>Rhipicephalus</taxon>
        <taxon>Rhipicephalus</taxon>
    </lineage>
</organism>